<comment type="caution">
    <text evidence="1">The sequence shown here is derived from an EMBL/GenBank/DDBJ whole genome shotgun (WGS) entry which is preliminary data.</text>
</comment>
<evidence type="ECO:0000313" key="1">
    <source>
        <dbReference type="EMBL" id="KAJ0037693.1"/>
    </source>
</evidence>
<proteinExistence type="predicted"/>
<organism evidence="1 2">
    <name type="scientific">Pistacia integerrima</name>
    <dbReference type="NCBI Taxonomy" id="434235"/>
    <lineage>
        <taxon>Eukaryota</taxon>
        <taxon>Viridiplantae</taxon>
        <taxon>Streptophyta</taxon>
        <taxon>Embryophyta</taxon>
        <taxon>Tracheophyta</taxon>
        <taxon>Spermatophyta</taxon>
        <taxon>Magnoliopsida</taxon>
        <taxon>eudicotyledons</taxon>
        <taxon>Gunneridae</taxon>
        <taxon>Pentapetalae</taxon>
        <taxon>rosids</taxon>
        <taxon>malvids</taxon>
        <taxon>Sapindales</taxon>
        <taxon>Anacardiaceae</taxon>
        <taxon>Pistacia</taxon>
    </lineage>
</organism>
<protein>
    <submittedName>
        <fullName evidence="1">Uncharacterized protein</fullName>
    </submittedName>
</protein>
<dbReference type="Proteomes" id="UP001163603">
    <property type="component" value="Chromosome 6"/>
</dbReference>
<keyword evidence="2" id="KW-1185">Reference proteome</keyword>
<accession>A0ACC0YHD2</accession>
<name>A0ACC0YHD2_9ROSI</name>
<sequence length="151" mass="16646">MKLLRKLMRKASENEVVDMESESGKLARTILFRIVTGTGISEENREAEMMKNMVEESDLLVAGVSGADEAVKWAMVELINHPDVFRGKRSCPGSLLSLALLNTAIAPMVQCFDFEVNGGKIKLEARSGNSMTLSPQLQCCPVVHFSPFDKK</sequence>
<reference evidence="2" key="1">
    <citation type="journal article" date="2023" name="G3 (Bethesda)">
        <title>Genome assembly and association tests identify interacting loci associated with vigor, precocity, and sex in interspecific pistachio rootstocks.</title>
        <authorList>
            <person name="Palmer W."/>
            <person name="Jacygrad E."/>
            <person name="Sagayaradj S."/>
            <person name="Cavanaugh K."/>
            <person name="Han R."/>
            <person name="Bertier L."/>
            <person name="Beede B."/>
            <person name="Kafkas S."/>
            <person name="Golino D."/>
            <person name="Preece J."/>
            <person name="Michelmore R."/>
        </authorList>
    </citation>
    <scope>NUCLEOTIDE SEQUENCE [LARGE SCALE GENOMIC DNA]</scope>
</reference>
<dbReference type="EMBL" id="CM047741">
    <property type="protein sequence ID" value="KAJ0037693.1"/>
    <property type="molecule type" value="Genomic_DNA"/>
</dbReference>
<evidence type="ECO:0000313" key="2">
    <source>
        <dbReference type="Proteomes" id="UP001163603"/>
    </source>
</evidence>
<gene>
    <name evidence="1" type="ORF">Pint_24063</name>
</gene>